<accession>A0A1N7SP22</accession>
<dbReference type="EMBL" id="CYGX02000127">
    <property type="protein sequence ID" value="SIT49172.1"/>
    <property type="molecule type" value="Genomic_DNA"/>
</dbReference>
<protein>
    <submittedName>
        <fullName evidence="1">Uncharacterized protein</fullName>
    </submittedName>
</protein>
<evidence type="ECO:0000313" key="1">
    <source>
        <dbReference type="EMBL" id="SIT49172.1"/>
    </source>
</evidence>
<reference evidence="1 2" key="1">
    <citation type="submission" date="2016-12" db="EMBL/GenBank/DDBJ databases">
        <authorList>
            <person name="Song W.-J."/>
            <person name="Kurnit D.M."/>
        </authorList>
    </citation>
    <scope>NUCLEOTIDE SEQUENCE [LARGE SCALE GENOMIC DNA]</scope>
    <source>
        <strain evidence="1 2">STM7296</strain>
    </source>
</reference>
<name>A0A1N7SP22_9BURK</name>
<keyword evidence="2" id="KW-1185">Reference proteome</keyword>
<sequence length="120" mass="12583">MVANAILCRKEVGDVVINAAGYAGVGTVVRLQGHSGATGACTASGNCGPRFEHDEFARLFDRCIMATRRAVSSSHRAGSACRSCRPSCACTAEAHSRIATPDGCIVLAFCFPRNIPPIRS</sequence>
<gene>
    <name evidence="1" type="ORF">BN2475_1270014</name>
</gene>
<evidence type="ECO:0000313" key="2">
    <source>
        <dbReference type="Proteomes" id="UP000187012"/>
    </source>
</evidence>
<dbReference type="STRING" id="1247936.BN2475_1270014"/>
<proteinExistence type="predicted"/>
<dbReference type="AlphaFoldDB" id="A0A1N7SP22"/>
<organism evidence="1 2">
    <name type="scientific">Paraburkholderia ribeironis</name>
    <dbReference type="NCBI Taxonomy" id="1247936"/>
    <lineage>
        <taxon>Bacteria</taxon>
        <taxon>Pseudomonadati</taxon>
        <taxon>Pseudomonadota</taxon>
        <taxon>Betaproteobacteria</taxon>
        <taxon>Burkholderiales</taxon>
        <taxon>Burkholderiaceae</taxon>
        <taxon>Paraburkholderia</taxon>
    </lineage>
</organism>
<dbReference type="Proteomes" id="UP000187012">
    <property type="component" value="Unassembled WGS sequence"/>
</dbReference>